<reference evidence="1" key="1">
    <citation type="submission" date="2020-02" db="EMBL/GenBank/DDBJ databases">
        <authorList>
            <person name="Meier V. D."/>
        </authorList>
    </citation>
    <scope>NUCLEOTIDE SEQUENCE</scope>
    <source>
        <strain evidence="1">AVDCRST_MAG02</strain>
    </source>
</reference>
<dbReference type="AlphaFoldDB" id="A0A6J4RNF5"/>
<organism evidence="1">
    <name type="scientific">uncultured Rubrobacteraceae bacterium</name>
    <dbReference type="NCBI Taxonomy" id="349277"/>
    <lineage>
        <taxon>Bacteria</taxon>
        <taxon>Bacillati</taxon>
        <taxon>Actinomycetota</taxon>
        <taxon>Rubrobacteria</taxon>
        <taxon>Rubrobacterales</taxon>
        <taxon>Rubrobacteraceae</taxon>
        <taxon>environmental samples</taxon>
    </lineage>
</organism>
<dbReference type="EMBL" id="CADCVH010000106">
    <property type="protein sequence ID" value="CAA9472410.1"/>
    <property type="molecule type" value="Genomic_DNA"/>
</dbReference>
<name>A0A6J4RNF5_9ACTN</name>
<gene>
    <name evidence="1" type="ORF">AVDCRST_MAG02-3839</name>
</gene>
<proteinExistence type="predicted"/>
<accession>A0A6J4RNF5</accession>
<evidence type="ECO:0000313" key="1">
    <source>
        <dbReference type="EMBL" id="CAA9472410.1"/>
    </source>
</evidence>
<protein>
    <submittedName>
        <fullName evidence="1">Uncharacterized protein</fullName>
    </submittedName>
</protein>
<sequence>MSALFRHYRALRKLGVGRVSAVRAAWRVRYGRLPDEEKWPEP</sequence>